<evidence type="ECO:0000313" key="2">
    <source>
        <dbReference type="EMBL" id="MBM6911918.1"/>
    </source>
</evidence>
<accession>A0ABS2GFH8</accession>
<dbReference type="InterPro" id="IPR036597">
    <property type="entry name" value="Fido-like_dom_sf"/>
</dbReference>
<gene>
    <name evidence="2" type="ORF">H6A01_01070</name>
</gene>
<comment type="caution">
    <text evidence="2">The sequence shown here is derived from an EMBL/GenBank/DDBJ whole genome shotgun (WGS) entry which is preliminary data.</text>
</comment>
<evidence type="ECO:0000313" key="3">
    <source>
        <dbReference type="Proteomes" id="UP000707138"/>
    </source>
</evidence>
<dbReference type="Proteomes" id="UP000707138">
    <property type="component" value="Unassembled WGS sequence"/>
</dbReference>
<dbReference type="Gene3D" id="1.10.3290.10">
    <property type="entry name" value="Fido-like domain"/>
    <property type="match status" value="1"/>
</dbReference>
<dbReference type="PANTHER" id="PTHR13504">
    <property type="entry name" value="FIDO DOMAIN-CONTAINING PROTEIN DDB_G0283145"/>
    <property type="match status" value="1"/>
</dbReference>
<proteinExistence type="predicted"/>
<dbReference type="PROSITE" id="PS51459">
    <property type="entry name" value="FIDO"/>
    <property type="match status" value="1"/>
</dbReference>
<reference evidence="2 3" key="1">
    <citation type="journal article" date="2021" name="Sci. Rep.">
        <title>The distribution of antibiotic resistance genes in chicken gut microbiota commensals.</title>
        <authorList>
            <person name="Juricova H."/>
            <person name="Matiasovicova J."/>
            <person name="Kubasova T."/>
            <person name="Cejkova D."/>
            <person name="Rychlik I."/>
        </authorList>
    </citation>
    <scope>NUCLEOTIDE SEQUENCE [LARGE SCALE GENOMIC DNA]</scope>
    <source>
        <strain evidence="2 3">An537</strain>
    </source>
</reference>
<feature type="domain" description="Fido" evidence="1">
    <location>
        <begin position="87"/>
        <end position="227"/>
    </location>
</feature>
<dbReference type="RefSeq" id="WP_205087234.1">
    <property type="nucleotide sequence ID" value="NZ_JACJLA010000001.1"/>
</dbReference>
<organism evidence="2 3">
    <name type="scientific">Veillonella magna</name>
    <dbReference type="NCBI Taxonomy" id="464322"/>
    <lineage>
        <taxon>Bacteria</taxon>
        <taxon>Bacillati</taxon>
        <taxon>Bacillota</taxon>
        <taxon>Negativicutes</taxon>
        <taxon>Veillonellales</taxon>
        <taxon>Veillonellaceae</taxon>
        <taxon>Veillonella</taxon>
    </lineage>
</organism>
<dbReference type="PANTHER" id="PTHR13504:SF38">
    <property type="entry name" value="FIDO DOMAIN-CONTAINING PROTEIN"/>
    <property type="match status" value="1"/>
</dbReference>
<dbReference type="Pfam" id="PF02661">
    <property type="entry name" value="Fic"/>
    <property type="match status" value="1"/>
</dbReference>
<name>A0ABS2GFH8_9FIRM</name>
<dbReference type="EMBL" id="JACJLA010000001">
    <property type="protein sequence ID" value="MBM6911918.1"/>
    <property type="molecule type" value="Genomic_DNA"/>
</dbReference>
<dbReference type="InterPro" id="IPR003812">
    <property type="entry name" value="Fido"/>
</dbReference>
<sequence>MTLLEQLRMERERKYKGGLYHMTQILMSYNTNAIEGSTLTKEHTRSIFETNTILTSDNELIKIDDIQTARNHFRAFDYLLDHANDELSEKLIKDTHRLVVEATAESYAAYFNIGDYKAVPNTIGGYIETTAPEDVPEQMHTLVHSYNKKDTVGIEDIIDFHHAFESIHPFQDGNGRVGRLIMFKECLHHGHTPILIPAEYKEFYIRGLTEYNREKGYLRDTCLFGQDTYGKLVQTYSLQNQSVKTPIKKNISIHKAKSQDMSR</sequence>
<evidence type="ECO:0000259" key="1">
    <source>
        <dbReference type="PROSITE" id="PS51459"/>
    </source>
</evidence>
<keyword evidence="3" id="KW-1185">Reference proteome</keyword>
<dbReference type="InterPro" id="IPR040198">
    <property type="entry name" value="Fido_containing"/>
</dbReference>
<dbReference type="SUPFAM" id="SSF140931">
    <property type="entry name" value="Fic-like"/>
    <property type="match status" value="1"/>
</dbReference>
<protein>
    <submittedName>
        <fullName evidence="2">Fic family protein</fullName>
    </submittedName>
</protein>